<keyword evidence="4" id="KW-1185">Reference proteome</keyword>
<evidence type="ECO:0000313" key="3">
    <source>
        <dbReference type="EMBL" id="KAF2794889.1"/>
    </source>
</evidence>
<accession>A0A6A6XEE6</accession>
<reference evidence="3" key="1">
    <citation type="journal article" date="2020" name="Stud. Mycol.">
        <title>101 Dothideomycetes genomes: a test case for predicting lifestyles and emergence of pathogens.</title>
        <authorList>
            <person name="Haridas S."/>
            <person name="Albert R."/>
            <person name="Binder M."/>
            <person name="Bloem J."/>
            <person name="Labutti K."/>
            <person name="Salamov A."/>
            <person name="Andreopoulos B."/>
            <person name="Baker S."/>
            <person name="Barry K."/>
            <person name="Bills G."/>
            <person name="Bluhm B."/>
            <person name="Cannon C."/>
            <person name="Castanera R."/>
            <person name="Culley D."/>
            <person name="Daum C."/>
            <person name="Ezra D."/>
            <person name="Gonzalez J."/>
            <person name="Henrissat B."/>
            <person name="Kuo A."/>
            <person name="Liang C."/>
            <person name="Lipzen A."/>
            <person name="Lutzoni F."/>
            <person name="Magnuson J."/>
            <person name="Mondo S."/>
            <person name="Nolan M."/>
            <person name="Ohm R."/>
            <person name="Pangilinan J."/>
            <person name="Park H.-J."/>
            <person name="Ramirez L."/>
            <person name="Alfaro M."/>
            <person name="Sun H."/>
            <person name="Tritt A."/>
            <person name="Yoshinaga Y."/>
            <person name="Zwiers L.-H."/>
            <person name="Turgeon B."/>
            <person name="Goodwin S."/>
            <person name="Spatafora J."/>
            <person name="Crous P."/>
            <person name="Grigoriev I."/>
        </authorList>
    </citation>
    <scope>NUCLEOTIDE SEQUENCE</scope>
    <source>
        <strain evidence="3">CBS 109.77</strain>
    </source>
</reference>
<feature type="transmembrane region" description="Helical" evidence="1">
    <location>
        <begin position="215"/>
        <end position="236"/>
    </location>
</feature>
<keyword evidence="1" id="KW-0472">Membrane</keyword>
<evidence type="ECO:0000259" key="2">
    <source>
        <dbReference type="Pfam" id="PF01757"/>
    </source>
</evidence>
<keyword evidence="1" id="KW-0812">Transmembrane</keyword>
<proteinExistence type="predicted"/>
<dbReference type="AlphaFoldDB" id="A0A6A6XEE6"/>
<dbReference type="EMBL" id="MU001876">
    <property type="protein sequence ID" value="KAF2794889.1"/>
    <property type="molecule type" value="Genomic_DNA"/>
</dbReference>
<evidence type="ECO:0000313" key="4">
    <source>
        <dbReference type="Proteomes" id="UP000799757"/>
    </source>
</evidence>
<dbReference type="GO" id="GO:0016747">
    <property type="term" value="F:acyltransferase activity, transferring groups other than amino-acyl groups"/>
    <property type="evidence" value="ECO:0007669"/>
    <property type="project" value="InterPro"/>
</dbReference>
<feature type="transmembrane region" description="Helical" evidence="1">
    <location>
        <begin position="431"/>
        <end position="452"/>
    </location>
</feature>
<feature type="domain" description="Acyltransferase 3" evidence="2">
    <location>
        <begin position="39"/>
        <end position="452"/>
    </location>
</feature>
<dbReference type="OrthoDB" id="5819582at2759"/>
<dbReference type="InterPro" id="IPR050879">
    <property type="entry name" value="Acyltransferase_3"/>
</dbReference>
<feature type="transmembrane region" description="Helical" evidence="1">
    <location>
        <begin position="364"/>
        <end position="383"/>
    </location>
</feature>
<organism evidence="3 4">
    <name type="scientific">Melanomma pulvis-pyrius CBS 109.77</name>
    <dbReference type="NCBI Taxonomy" id="1314802"/>
    <lineage>
        <taxon>Eukaryota</taxon>
        <taxon>Fungi</taxon>
        <taxon>Dikarya</taxon>
        <taxon>Ascomycota</taxon>
        <taxon>Pezizomycotina</taxon>
        <taxon>Dothideomycetes</taxon>
        <taxon>Pleosporomycetidae</taxon>
        <taxon>Pleosporales</taxon>
        <taxon>Melanommataceae</taxon>
        <taxon>Melanomma</taxon>
    </lineage>
</organism>
<name>A0A6A6XEE6_9PLEO</name>
<dbReference type="PANTHER" id="PTHR23028:SF134">
    <property type="entry name" value="PUTATIVE (AFU_ORTHOLOGUE AFUA_4G08520)-RELATED"/>
    <property type="match status" value="1"/>
</dbReference>
<keyword evidence="1" id="KW-1133">Transmembrane helix</keyword>
<gene>
    <name evidence="3" type="ORF">K505DRAFT_303137</name>
</gene>
<feature type="transmembrane region" description="Helical" evidence="1">
    <location>
        <begin position="138"/>
        <end position="157"/>
    </location>
</feature>
<dbReference type="InterPro" id="IPR002656">
    <property type="entry name" value="Acyl_transf_3_dom"/>
</dbReference>
<evidence type="ECO:0000256" key="1">
    <source>
        <dbReference type="SAM" id="Phobius"/>
    </source>
</evidence>
<dbReference type="Proteomes" id="UP000799757">
    <property type="component" value="Unassembled WGS sequence"/>
</dbReference>
<feature type="transmembrane region" description="Helical" evidence="1">
    <location>
        <begin position="89"/>
        <end position="109"/>
    </location>
</feature>
<dbReference type="Pfam" id="PF01757">
    <property type="entry name" value="Acyl_transf_3"/>
    <property type="match status" value="1"/>
</dbReference>
<sequence length="473" mass="53272">MGVQPDDTVRSYQRRISRFLVPSFLSANRPKEIVRPTDFLDGLRGFAALFVFNYHCIAPLYPQYRVGFWSNGGDEHDSWLTQLPIIRCFYNGPVCVLLFFVLSGFSITLKPLKLARQGQHEALFNTLVSATFRRACRLYMPCLALLVMVLCLIYLGLFNNALVQSQSPPFIGKHFPQPTVMQSGQFRDFLAHIWVWSDPLNPATRPMYMPYSGQLWTIPVELRCSLITWMVVTGLAKTRPTLRMTLTAAFAVYFFARNHIHPALFVAGAVLAELYLVRAASSKPSVEPQAKKSPFDHLDRAQALPKTSGETQSQQIKYGAIFASGLFLCSFPAVGGAKALGWPLLCDIAAFFMGRDKEGNPPPTLFTCVGSVLIVYGVSQSALLQRPFSTPLAKYLGKISYSLYCVHQPLLNMFGFMNFKFWWELGLGHNLGFLIAFTIQLAFTVLASDMFYRAIDEPSVRFAKWVEEQMAER</sequence>
<dbReference type="PANTHER" id="PTHR23028">
    <property type="entry name" value="ACETYLTRANSFERASE"/>
    <property type="match status" value="1"/>
</dbReference>
<protein>
    <recommendedName>
        <fullName evidence="2">Acyltransferase 3 domain-containing protein</fullName>
    </recommendedName>
</protein>
<feature type="transmembrane region" description="Helical" evidence="1">
    <location>
        <begin position="320"/>
        <end position="344"/>
    </location>
</feature>